<name>A0A2A2I1C9_9GAMM</name>
<feature type="region of interest" description="Disordered" evidence="1">
    <location>
        <begin position="1"/>
        <end position="20"/>
    </location>
</feature>
<dbReference type="Pfam" id="PF07238">
    <property type="entry name" value="PilZ"/>
    <property type="match status" value="1"/>
</dbReference>
<dbReference type="GO" id="GO:0035438">
    <property type="term" value="F:cyclic-di-GMP binding"/>
    <property type="evidence" value="ECO:0007669"/>
    <property type="project" value="InterPro"/>
</dbReference>
<proteinExistence type="predicted"/>
<keyword evidence="5" id="KW-1185">Reference proteome</keyword>
<evidence type="ECO:0000259" key="2">
    <source>
        <dbReference type="Pfam" id="PF07238"/>
    </source>
</evidence>
<dbReference type="InterPro" id="IPR009875">
    <property type="entry name" value="PilZ_domain"/>
</dbReference>
<dbReference type="EMBL" id="QEKQ01000002">
    <property type="protein sequence ID" value="PVY78225.1"/>
    <property type="molecule type" value="Genomic_DNA"/>
</dbReference>
<reference evidence="4 6" key="2">
    <citation type="submission" date="2018-04" db="EMBL/GenBank/DDBJ databases">
        <title>Genomic Encyclopedia of Type Strains, Phase IV (KMG-IV): sequencing the most valuable type-strain genomes for metagenomic binning, comparative biology and taxonomic classification.</title>
        <authorList>
            <person name="Goeker M."/>
        </authorList>
    </citation>
    <scope>NUCLEOTIDE SEQUENCE [LARGE SCALE GENOMIC DNA]</scope>
    <source>
        <strain evidence="4 6">DSM 28688</strain>
    </source>
</reference>
<evidence type="ECO:0000313" key="3">
    <source>
        <dbReference type="EMBL" id="PAV24900.1"/>
    </source>
</evidence>
<dbReference type="RefSeq" id="WP_095612035.1">
    <property type="nucleotide sequence ID" value="NZ_NMPM01000092.1"/>
</dbReference>
<evidence type="ECO:0000313" key="5">
    <source>
        <dbReference type="Proteomes" id="UP000218332"/>
    </source>
</evidence>
<dbReference type="EMBL" id="NMPM01000092">
    <property type="protein sequence ID" value="PAV24900.1"/>
    <property type="molecule type" value="Genomic_DNA"/>
</dbReference>
<dbReference type="SUPFAM" id="SSF141371">
    <property type="entry name" value="PilZ domain-like"/>
    <property type="match status" value="1"/>
</dbReference>
<evidence type="ECO:0000313" key="4">
    <source>
        <dbReference type="EMBL" id="PVY78225.1"/>
    </source>
</evidence>
<organism evidence="3 5">
    <name type="scientific">Tamilnaduibacter salinus</name>
    <dbReference type="NCBI Taxonomy" id="1484056"/>
    <lineage>
        <taxon>Bacteria</taxon>
        <taxon>Pseudomonadati</taxon>
        <taxon>Pseudomonadota</taxon>
        <taxon>Gammaproteobacteria</taxon>
        <taxon>Pseudomonadales</taxon>
        <taxon>Marinobacteraceae</taxon>
        <taxon>Tamilnaduibacter</taxon>
    </lineage>
</organism>
<dbReference type="OrthoDB" id="6182366at2"/>
<feature type="domain" description="PilZ" evidence="2">
    <location>
        <begin position="18"/>
        <end position="119"/>
    </location>
</feature>
<accession>A0A2A2I1C9</accession>
<dbReference type="Proteomes" id="UP000245887">
    <property type="component" value="Unassembled WGS sequence"/>
</dbReference>
<sequence length="133" mass="14738">MNEPDYRFGEQPETETEQRHEFRLSGRARVWLQVEAPGPEESGDGRWLACDGHDFSANGLRVCSTEPLSVGALIVGVVQLARPGGRADYTLMFETIWSQDDGDGRHRSGLRVLESDDTSLADWLDAVADAMDD</sequence>
<dbReference type="Proteomes" id="UP000218332">
    <property type="component" value="Unassembled WGS sequence"/>
</dbReference>
<reference evidence="3 5" key="1">
    <citation type="submission" date="2017-07" db="EMBL/GenBank/DDBJ databases">
        <title>Tamlnaduibacter salinus (Mi-7) genome sequencing.</title>
        <authorList>
            <person name="Verma A."/>
            <person name="Krishnamurthi S."/>
        </authorList>
    </citation>
    <scope>NUCLEOTIDE SEQUENCE [LARGE SCALE GENOMIC DNA]</scope>
    <source>
        <strain evidence="3 5">Mi-7</strain>
    </source>
</reference>
<evidence type="ECO:0000313" key="6">
    <source>
        <dbReference type="Proteomes" id="UP000245887"/>
    </source>
</evidence>
<protein>
    <submittedName>
        <fullName evidence="4">PilZ domain-containing protein</fullName>
    </submittedName>
    <submittedName>
        <fullName evidence="3">Pilus assembly protein PilZ</fullName>
    </submittedName>
</protein>
<comment type="caution">
    <text evidence="3">The sequence shown here is derived from an EMBL/GenBank/DDBJ whole genome shotgun (WGS) entry which is preliminary data.</text>
</comment>
<gene>
    <name evidence="4" type="ORF">C8D92_102265</name>
    <name evidence="3" type="ORF">CF392_13800</name>
</gene>
<evidence type="ECO:0000256" key="1">
    <source>
        <dbReference type="SAM" id="MobiDB-lite"/>
    </source>
</evidence>
<dbReference type="AlphaFoldDB" id="A0A2A2I1C9"/>